<organism evidence="2 3">
    <name type="scientific">Halosolutus amylolyticus</name>
    <dbReference type="NCBI Taxonomy" id="2932267"/>
    <lineage>
        <taxon>Archaea</taxon>
        <taxon>Methanobacteriati</taxon>
        <taxon>Methanobacteriota</taxon>
        <taxon>Stenosarchaea group</taxon>
        <taxon>Halobacteria</taxon>
        <taxon>Halobacteriales</taxon>
        <taxon>Natrialbaceae</taxon>
        <taxon>Halosolutus</taxon>
    </lineage>
</organism>
<reference evidence="2 3" key="1">
    <citation type="journal article" date="2019" name="Int. J. Syst. Evol. Microbiol.">
        <title>The Global Catalogue of Microorganisms (GCM) 10K type strain sequencing project: providing services to taxonomists for standard genome sequencing and annotation.</title>
        <authorList>
            <consortium name="The Broad Institute Genomics Platform"/>
            <consortium name="The Broad Institute Genome Sequencing Center for Infectious Disease"/>
            <person name="Wu L."/>
            <person name="Ma J."/>
        </authorList>
    </citation>
    <scope>NUCLEOTIDE SEQUENCE [LARGE SCALE GENOMIC DNA]</scope>
    <source>
        <strain evidence="2 3">WLHS5</strain>
    </source>
</reference>
<accession>A0ABD5PVD8</accession>
<protein>
    <recommendedName>
        <fullName evidence="4">NADH dehydrogenase subunit 4L</fullName>
    </recommendedName>
</protein>
<dbReference type="InterPro" id="IPR058349">
    <property type="entry name" value="DUF8036"/>
</dbReference>
<keyword evidence="1" id="KW-0812">Transmembrane</keyword>
<dbReference type="EMBL" id="JBHSFA010000011">
    <property type="protein sequence ID" value="MFC4544433.1"/>
    <property type="molecule type" value="Genomic_DNA"/>
</dbReference>
<dbReference type="AlphaFoldDB" id="A0ABD5PVD8"/>
<feature type="transmembrane region" description="Helical" evidence="1">
    <location>
        <begin position="68"/>
        <end position="91"/>
    </location>
</feature>
<evidence type="ECO:0008006" key="4">
    <source>
        <dbReference type="Google" id="ProtNLM"/>
    </source>
</evidence>
<feature type="transmembrane region" description="Helical" evidence="1">
    <location>
        <begin position="6"/>
        <end position="23"/>
    </location>
</feature>
<keyword evidence="3" id="KW-1185">Reference proteome</keyword>
<evidence type="ECO:0000313" key="2">
    <source>
        <dbReference type="EMBL" id="MFC4544433.1"/>
    </source>
</evidence>
<sequence>MTVATVLSGLNIVLLLVLGSVWVRNYLEFRTPLTLGLLGFAAILLLENLVALSFFVSMGMLYSGSRTAQLAVLGMRGLQFLALVFLTVVSIR</sequence>
<dbReference type="Proteomes" id="UP001595898">
    <property type="component" value="Unassembled WGS sequence"/>
</dbReference>
<dbReference type="Pfam" id="PF26119">
    <property type="entry name" value="DUF8036"/>
    <property type="match status" value="1"/>
</dbReference>
<keyword evidence="1" id="KW-1133">Transmembrane helix</keyword>
<gene>
    <name evidence="2" type="ORF">ACFO5R_21110</name>
</gene>
<evidence type="ECO:0000313" key="3">
    <source>
        <dbReference type="Proteomes" id="UP001595898"/>
    </source>
</evidence>
<keyword evidence="1" id="KW-0472">Membrane</keyword>
<comment type="caution">
    <text evidence="2">The sequence shown here is derived from an EMBL/GenBank/DDBJ whole genome shotgun (WGS) entry which is preliminary data.</text>
</comment>
<evidence type="ECO:0000256" key="1">
    <source>
        <dbReference type="SAM" id="Phobius"/>
    </source>
</evidence>
<dbReference type="RefSeq" id="WP_250141166.1">
    <property type="nucleotide sequence ID" value="NZ_JALIQP010000003.1"/>
</dbReference>
<feature type="transmembrane region" description="Helical" evidence="1">
    <location>
        <begin position="35"/>
        <end position="62"/>
    </location>
</feature>
<name>A0ABD5PVD8_9EURY</name>
<proteinExistence type="predicted"/>